<dbReference type="PANTHER" id="PTHR43641:SF2">
    <property type="entry name" value="DEHYDRATASE YBIW-RELATED"/>
    <property type="match status" value="1"/>
</dbReference>
<name>X0VDH5_9ZZZZ</name>
<protein>
    <recommendedName>
        <fullName evidence="1">PFL domain-containing protein</fullName>
    </recommendedName>
</protein>
<evidence type="ECO:0000313" key="2">
    <source>
        <dbReference type="EMBL" id="GAG16405.1"/>
    </source>
</evidence>
<gene>
    <name evidence="2" type="ORF">S01H1_54326</name>
</gene>
<feature type="non-terminal residue" evidence="2">
    <location>
        <position position="100"/>
    </location>
</feature>
<dbReference type="SUPFAM" id="SSF51998">
    <property type="entry name" value="PFL-like glycyl radical enzymes"/>
    <property type="match status" value="1"/>
</dbReference>
<feature type="domain" description="PFL" evidence="1">
    <location>
        <begin position="25"/>
        <end position="100"/>
    </location>
</feature>
<dbReference type="PANTHER" id="PTHR43641">
    <property type="entry name" value="FORMATE ACETYLTRANSFERASE 3-RELATED"/>
    <property type="match status" value="1"/>
</dbReference>
<dbReference type="EMBL" id="BARS01035242">
    <property type="protein sequence ID" value="GAG16405.1"/>
    <property type="molecule type" value="Genomic_DNA"/>
</dbReference>
<evidence type="ECO:0000259" key="1">
    <source>
        <dbReference type="PROSITE" id="PS51554"/>
    </source>
</evidence>
<dbReference type="PROSITE" id="PS51554">
    <property type="entry name" value="PFL"/>
    <property type="match status" value="1"/>
</dbReference>
<dbReference type="Gene3D" id="3.20.70.20">
    <property type="match status" value="1"/>
</dbReference>
<accession>X0VDH5</accession>
<reference evidence="2" key="1">
    <citation type="journal article" date="2014" name="Front. Microbiol.">
        <title>High frequency of phylogenetically diverse reductive dehalogenase-homologous genes in deep subseafloor sedimentary metagenomes.</title>
        <authorList>
            <person name="Kawai M."/>
            <person name="Futagami T."/>
            <person name="Toyoda A."/>
            <person name="Takaki Y."/>
            <person name="Nishi S."/>
            <person name="Hori S."/>
            <person name="Arai W."/>
            <person name="Tsubouchi T."/>
            <person name="Morono Y."/>
            <person name="Uchiyama I."/>
            <person name="Ito T."/>
            <person name="Fujiyama A."/>
            <person name="Inagaki F."/>
            <person name="Takami H."/>
        </authorList>
    </citation>
    <scope>NUCLEOTIDE SEQUENCE</scope>
    <source>
        <strain evidence="2">Expedition CK06-06</strain>
    </source>
</reference>
<dbReference type="GO" id="GO:0005829">
    <property type="term" value="C:cytosol"/>
    <property type="evidence" value="ECO:0007669"/>
    <property type="project" value="TreeGrafter"/>
</dbReference>
<dbReference type="Pfam" id="PF02901">
    <property type="entry name" value="PFL-like"/>
    <property type="match status" value="1"/>
</dbReference>
<dbReference type="AlphaFoldDB" id="X0VDH5"/>
<sequence length="100" mass="10822">MALVACRGIIHPYTHAEGRQMAMTDRVARLRQQSLDANATLSAERAKLVTQFYQSDRLLASVPVRRALAFQYLLDNKTIGIGAGELIVGEKGPAAKAAPT</sequence>
<comment type="caution">
    <text evidence="2">The sequence shown here is derived from an EMBL/GenBank/DDBJ whole genome shotgun (WGS) entry which is preliminary data.</text>
</comment>
<dbReference type="GO" id="GO:0003824">
    <property type="term" value="F:catalytic activity"/>
    <property type="evidence" value="ECO:0007669"/>
    <property type="project" value="InterPro"/>
</dbReference>
<dbReference type="InterPro" id="IPR004184">
    <property type="entry name" value="PFL_dom"/>
</dbReference>
<organism evidence="2">
    <name type="scientific">marine sediment metagenome</name>
    <dbReference type="NCBI Taxonomy" id="412755"/>
    <lineage>
        <taxon>unclassified sequences</taxon>
        <taxon>metagenomes</taxon>
        <taxon>ecological metagenomes</taxon>
    </lineage>
</organism>
<proteinExistence type="predicted"/>
<dbReference type="InterPro" id="IPR051215">
    <property type="entry name" value="GRE"/>
</dbReference>